<proteinExistence type="predicted"/>
<dbReference type="EMBL" id="CAJVPV010001789">
    <property type="protein sequence ID" value="CAG8508272.1"/>
    <property type="molecule type" value="Genomic_DNA"/>
</dbReference>
<keyword evidence="2" id="KW-1185">Reference proteome</keyword>
<name>A0A9N9F421_9GLOM</name>
<dbReference type="OrthoDB" id="2431933at2759"/>
<evidence type="ECO:0000313" key="1">
    <source>
        <dbReference type="EMBL" id="CAG8508272.1"/>
    </source>
</evidence>
<evidence type="ECO:0000313" key="2">
    <source>
        <dbReference type="Proteomes" id="UP000789342"/>
    </source>
</evidence>
<comment type="caution">
    <text evidence="1">The sequence shown here is derived from an EMBL/GenBank/DDBJ whole genome shotgun (WGS) entry which is preliminary data.</text>
</comment>
<gene>
    <name evidence="1" type="ORF">AMORRO_LOCUS3597</name>
</gene>
<organism evidence="1 2">
    <name type="scientific">Acaulospora morrowiae</name>
    <dbReference type="NCBI Taxonomy" id="94023"/>
    <lineage>
        <taxon>Eukaryota</taxon>
        <taxon>Fungi</taxon>
        <taxon>Fungi incertae sedis</taxon>
        <taxon>Mucoromycota</taxon>
        <taxon>Glomeromycotina</taxon>
        <taxon>Glomeromycetes</taxon>
        <taxon>Diversisporales</taxon>
        <taxon>Acaulosporaceae</taxon>
        <taxon>Acaulospora</taxon>
    </lineage>
</organism>
<accession>A0A9N9F421</accession>
<sequence length="128" mass="15170">MEINELIYVRGAVHNKHVSRRRPVPTIFLRKEDVQLQSLSSIYEDISGRYNLETNDYVSNSILELKPNEIFMSLTDHLTYRRRFKHANEREFVKKQKKSVPQLILYWETVWLVGSGAARRCAGWVFEN</sequence>
<dbReference type="Proteomes" id="UP000789342">
    <property type="component" value="Unassembled WGS sequence"/>
</dbReference>
<reference evidence="1" key="1">
    <citation type="submission" date="2021-06" db="EMBL/GenBank/DDBJ databases">
        <authorList>
            <person name="Kallberg Y."/>
            <person name="Tangrot J."/>
            <person name="Rosling A."/>
        </authorList>
    </citation>
    <scope>NUCLEOTIDE SEQUENCE</scope>
    <source>
        <strain evidence="1">CL551</strain>
    </source>
</reference>
<dbReference type="AlphaFoldDB" id="A0A9N9F421"/>
<protein>
    <submittedName>
        <fullName evidence="1">1475_t:CDS:1</fullName>
    </submittedName>
</protein>